<dbReference type="EMBL" id="GL883093">
    <property type="protein sequence ID" value="EGG10894.1"/>
    <property type="molecule type" value="Genomic_DNA"/>
</dbReference>
<evidence type="ECO:0000313" key="2">
    <source>
        <dbReference type="EMBL" id="EGG10894.1"/>
    </source>
</evidence>
<dbReference type="AlphaFoldDB" id="F4R8Z1"/>
<name>F4R8Z1_MELLP</name>
<reference evidence="3" key="1">
    <citation type="journal article" date="2011" name="Proc. Natl. Acad. Sci. U.S.A.">
        <title>Obligate biotrophy features unraveled by the genomic analysis of rust fungi.</title>
        <authorList>
            <person name="Duplessis S."/>
            <person name="Cuomo C.A."/>
            <person name="Lin Y.-C."/>
            <person name="Aerts A."/>
            <person name="Tisserant E."/>
            <person name="Veneault-Fourrey C."/>
            <person name="Joly D.L."/>
            <person name="Hacquard S."/>
            <person name="Amselem J."/>
            <person name="Cantarel B.L."/>
            <person name="Chiu R."/>
            <person name="Coutinho P.M."/>
            <person name="Feau N."/>
            <person name="Field M."/>
            <person name="Frey P."/>
            <person name="Gelhaye E."/>
            <person name="Goldberg J."/>
            <person name="Grabherr M.G."/>
            <person name="Kodira C.D."/>
            <person name="Kohler A."/>
            <person name="Kuees U."/>
            <person name="Lindquist E.A."/>
            <person name="Lucas S.M."/>
            <person name="Mago R."/>
            <person name="Mauceli E."/>
            <person name="Morin E."/>
            <person name="Murat C."/>
            <person name="Pangilinan J.L."/>
            <person name="Park R."/>
            <person name="Pearson M."/>
            <person name="Quesneville H."/>
            <person name="Rouhier N."/>
            <person name="Sakthikumar S."/>
            <person name="Salamov A.A."/>
            <person name="Schmutz J."/>
            <person name="Selles B."/>
            <person name="Shapiro H."/>
            <person name="Tanguay P."/>
            <person name="Tuskan G.A."/>
            <person name="Henrissat B."/>
            <person name="Van de Peer Y."/>
            <person name="Rouze P."/>
            <person name="Ellis J.G."/>
            <person name="Dodds P.N."/>
            <person name="Schein J.E."/>
            <person name="Zhong S."/>
            <person name="Hamelin R.C."/>
            <person name="Grigoriev I.V."/>
            <person name="Szabo L.J."/>
            <person name="Martin F."/>
        </authorList>
    </citation>
    <scope>NUCLEOTIDE SEQUENCE [LARGE SCALE GENOMIC DNA]</scope>
    <source>
        <strain evidence="3">98AG31 / pathotype 3-4-7</strain>
    </source>
</reference>
<sequence length="221" mass="23667">MLTDKSIKLFQYVTIFLAFSTYQFTSGKFILTPTGNAKVPNPSEQPDNHNTISAGPPVGHKPSPIVDGSQVCSQGFGQRHTPKGNFSVKAGQEDTTPCQTKDAVFMCLPSSCHSQDRKPHASASGCEGASGPTQCLAYSFKPEVQTKKPSEPPHPKPVQSSPAPRNASHTIKTRAEPEHKDKSSAVKSPLECVISSEPLKSAGCQKMDSVVECTKCQKIAV</sequence>
<organism evidence="3">
    <name type="scientific">Melampsora larici-populina (strain 98AG31 / pathotype 3-4-7)</name>
    <name type="common">Poplar leaf rust fungus</name>
    <dbReference type="NCBI Taxonomy" id="747676"/>
    <lineage>
        <taxon>Eukaryota</taxon>
        <taxon>Fungi</taxon>
        <taxon>Dikarya</taxon>
        <taxon>Basidiomycota</taxon>
        <taxon>Pucciniomycotina</taxon>
        <taxon>Pucciniomycetes</taxon>
        <taxon>Pucciniales</taxon>
        <taxon>Melampsoraceae</taxon>
        <taxon>Melampsora</taxon>
    </lineage>
</organism>
<gene>
    <name evidence="2" type="ORF">MELLADRAFT_92255</name>
</gene>
<evidence type="ECO:0000313" key="3">
    <source>
        <dbReference type="Proteomes" id="UP000001072"/>
    </source>
</evidence>
<dbReference type="GeneID" id="18936179"/>
<protein>
    <submittedName>
        <fullName evidence="2">Secreted protein</fullName>
    </submittedName>
</protein>
<keyword evidence="3" id="KW-1185">Reference proteome</keyword>
<feature type="compositionally biased region" description="Polar residues" evidence="1">
    <location>
        <begin position="158"/>
        <end position="170"/>
    </location>
</feature>
<dbReference type="OrthoDB" id="10373196at2759"/>
<feature type="compositionally biased region" description="Basic and acidic residues" evidence="1">
    <location>
        <begin position="144"/>
        <end position="154"/>
    </location>
</feature>
<dbReference type="HOGENOM" id="CLU_1250905_0_0_1"/>
<evidence type="ECO:0000256" key="1">
    <source>
        <dbReference type="SAM" id="MobiDB-lite"/>
    </source>
</evidence>
<dbReference type="InParanoid" id="F4R8Z1"/>
<proteinExistence type="predicted"/>
<accession>F4R8Z1</accession>
<dbReference type="VEuPathDB" id="FungiDB:MELLADRAFT_92255"/>
<dbReference type="KEGG" id="mlr:MELLADRAFT_92255"/>
<feature type="compositionally biased region" description="Basic and acidic residues" evidence="1">
    <location>
        <begin position="173"/>
        <end position="184"/>
    </location>
</feature>
<dbReference type="Proteomes" id="UP000001072">
    <property type="component" value="Unassembled WGS sequence"/>
</dbReference>
<feature type="region of interest" description="Disordered" evidence="1">
    <location>
        <begin position="143"/>
        <end position="189"/>
    </location>
</feature>
<dbReference type="RefSeq" id="XP_007405496.1">
    <property type="nucleotide sequence ID" value="XM_007405434.1"/>
</dbReference>